<dbReference type="Proteomes" id="UP001154078">
    <property type="component" value="Chromosome 4"/>
</dbReference>
<proteinExistence type="predicted"/>
<gene>
    <name evidence="1" type="ORF">MELIAE_LOCUS6508</name>
</gene>
<protein>
    <submittedName>
        <fullName evidence="1">Uncharacterized protein</fullName>
    </submittedName>
</protein>
<dbReference type="AlphaFoldDB" id="A0A9P0B126"/>
<accession>A0A9P0B126</accession>
<evidence type="ECO:0000313" key="2">
    <source>
        <dbReference type="Proteomes" id="UP001154078"/>
    </source>
</evidence>
<sequence length="131" mass="14915">MNLKYFHLKNGVLLQRKNGLHHDYVPHDKAKVSDRQAMHILMATVEALEIPADNVVLIRTSLQQLRQNNRHYQFGEAKSEFLDNLSINDRLVVHWDGTILADLVGRSNVDRIAVLVSYNGTSQFLGAPKIE</sequence>
<dbReference type="OrthoDB" id="6777768at2759"/>
<evidence type="ECO:0000313" key="1">
    <source>
        <dbReference type="EMBL" id="CAH0555072.1"/>
    </source>
</evidence>
<name>A0A9P0B126_BRAAE</name>
<dbReference type="EMBL" id="OV121135">
    <property type="protein sequence ID" value="CAH0555072.1"/>
    <property type="molecule type" value="Genomic_DNA"/>
</dbReference>
<reference evidence="1" key="1">
    <citation type="submission" date="2021-12" db="EMBL/GenBank/DDBJ databases">
        <authorList>
            <person name="King R."/>
        </authorList>
    </citation>
    <scope>NUCLEOTIDE SEQUENCE</scope>
</reference>
<organism evidence="1 2">
    <name type="scientific">Brassicogethes aeneus</name>
    <name type="common">Rape pollen beetle</name>
    <name type="synonym">Meligethes aeneus</name>
    <dbReference type="NCBI Taxonomy" id="1431903"/>
    <lineage>
        <taxon>Eukaryota</taxon>
        <taxon>Metazoa</taxon>
        <taxon>Ecdysozoa</taxon>
        <taxon>Arthropoda</taxon>
        <taxon>Hexapoda</taxon>
        <taxon>Insecta</taxon>
        <taxon>Pterygota</taxon>
        <taxon>Neoptera</taxon>
        <taxon>Endopterygota</taxon>
        <taxon>Coleoptera</taxon>
        <taxon>Polyphaga</taxon>
        <taxon>Cucujiformia</taxon>
        <taxon>Nitidulidae</taxon>
        <taxon>Meligethinae</taxon>
        <taxon>Brassicogethes</taxon>
    </lineage>
</organism>
<keyword evidence="2" id="KW-1185">Reference proteome</keyword>